<dbReference type="GO" id="GO:0005737">
    <property type="term" value="C:cytoplasm"/>
    <property type="evidence" value="ECO:0007669"/>
    <property type="project" value="InterPro"/>
</dbReference>
<dbReference type="InterPro" id="IPR015273">
    <property type="entry name" value="Cys-tRNA-synt_Ia_DALR"/>
</dbReference>
<accession>A0A8T4C6U2</accession>
<proteinExistence type="predicted"/>
<evidence type="ECO:0000313" key="3">
    <source>
        <dbReference type="Proteomes" id="UP000774699"/>
    </source>
</evidence>
<name>A0A8T4C6U2_9ARCH</name>
<evidence type="ECO:0000313" key="2">
    <source>
        <dbReference type="EMBL" id="MBM3282203.1"/>
    </source>
</evidence>
<comment type="caution">
    <text evidence="2">The sequence shown here is derived from an EMBL/GenBank/DDBJ whole genome shotgun (WGS) entry which is preliminary data.</text>
</comment>
<feature type="non-terminal residue" evidence="2">
    <location>
        <position position="1"/>
    </location>
</feature>
<organism evidence="2 3">
    <name type="scientific">Candidatus Iainarchaeum sp</name>
    <dbReference type="NCBI Taxonomy" id="3101447"/>
    <lineage>
        <taxon>Archaea</taxon>
        <taxon>Candidatus Iainarchaeota</taxon>
        <taxon>Candidatus Iainarchaeia</taxon>
        <taxon>Candidatus Iainarchaeales</taxon>
        <taxon>Candidatus Iainarchaeaceae</taxon>
        <taxon>Candidatus Iainarchaeum</taxon>
    </lineage>
</organism>
<dbReference type="EMBL" id="VGJJ01000014">
    <property type="protein sequence ID" value="MBM3282203.1"/>
    <property type="molecule type" value="Genomic_DNA"/>
</dbReference>
<dbReference type="GO" id="GO:0004817">
    <property type="term" value="F:cysteine-tRNA ligase activity"/>
    <property type="evidence" value="ECO:0007669"/>
    <property type="project" value="InterPro"/>
</dbReference>
<dbReference type="Pfam" id="PF09190">
    <property type="entry name" value="DALR_2"/>
    <property type="match status" value="1"/>
</dbReference>
<dbReference type="InterPro" id="IPR009080">
    <property type="entry name" value="tRNAsynth_Ia_anticodon-bd"/>
</dbReference>
<dbReference type="SUPFAM" id="SSF47323">
    <property type="entry name" value="Anticodon-binding domain of a subclass of class I aminoacyl-tRNA synthetases"/>
    <property type="match status" value="1"/>
</dbReference>
<dbReference type="Proteomes" id="UP000774699">
    <property type="component" value="Unassembled WGS sequence"/>
</dbReference>
<dbReference type="Gene3D" id="1.20.120.1910">
    <property type="entry name" value="Cysteine-tRNA ligase, C-terminal anti-codon recognition domain"/>
    <property type="match status" value="1"/>
</dbReference>
<keyword evidence="2" id="KW-0436">Ligase</keyword>
<feature type="domain" description="Cysteinyl-tRNA synthetase class Ia DALR" evidence="1">
    <location>
        <begin position="1"/>
        <end position="60"/>
    </location>
</feature>
<dbReference type="AlphaFoldDB" id="A0A8T4C6U2"/>
<sequence length="112" mass="12662">LNDDLNTPMALAVLSEFQRQINAWLSAEALSKADARLILDFLKNVNSVLDVFDFEMKEYTIPASVLKLANERESARAAKDWKKSDELRVTIEKEGYIITDSKAGFEIKPKTV</sequence>
<evidence type="ECO:0000259" key="1">
    <source>
        <dbReference type="SMART" id="SM00840"/>
    </source>
</evidence>
<protein>
    <submittedName>
        <fullName evidence="2">Cysteine--tRNA ligase</fullName>
    </submittedName>
</protein>
<dbReference type="GO" id="GO:0006423">
    <property type="term" value="P:cysteinyl-tRNA aminoacylation"/>
    <property type="evidence" value="ECO:0007669"/>
    <property type="project" value="InterPro"/>
</dbReference>
<dbReference type="SMART" id="SM00840">
    <property type="entry name" value="DALR_2"/>
    <property type="match status" value="1"/>
</dbReference>
<reference evidence="2" key="1">
    <citation type="submission" date="2019-03" db="EMBL/GenBank/DDBJ databases">
        <title>Lake Tanganyika Metagenome-Assembled Genomes (MAGs).</title>
        <authorList>
            <person name="Tran P."/>
        </authorList>
    </citation>
    <scope>NUCLEOTIDE SEQUENCE</scope>
    <source>
        <strain evidence="2">M_DeepCast_50m_m2_156</strain>
    </source>
</reference>
<dbReference type="GO" id="GO:0005524">
    <property type="term" value="F:ATP binding"/>
    <property type="evidence" value="ECO:0007669"/>
    <property type="project" value="InterPro"/>
</dbReference>
<gene>
    <name evidence="2" type="ORF">FJY86_02585</name>
</gene>